<proteinExistence type="predicted"/>
<keyword evidence="1" id="KW-0732">Signal</keyword>
<dbReference type="OrthoDB" id="7326315at2"/>
<dbReference type="GO" id="GO:0015288">
    <property type="term" value="F:porin activity"/>
    <property type="evidence" value="ECO:0007669"/>
    <property type="project" value="InterPro"/>
</dbReference>
<feature type="domain" description="Porin" evidence="2">
    <location>
        <begin position="8"/>
        <end position="297"/>
    </location>
</feature>
<reference evidence="3 4" key="1">
    <citation type="submission" date="2013-04" db="EMBL/GenBank/DDBJ databases">
        <title>Oceanicola sp. 22II1-22F33 Genome Sequencing.</title>
        <authorList>
            <person name="Lai Q."/>
            <person name="Li G."/>
            <person name="Shao Z."/>
        </authorList>
    </citation>
    <scope>NUCLEOTIDE SEQUENCE [LARGE SCALE GENOMIC DNA]</scope>
    <source>
        <strain evidence="3 4">22II1-22F33</strain>
    </source>
</reference>
<evidence type="ECO:0000259" key="2">
    <source>
        <dbReference type="Pfam" id="PF13609"/>
    </source>
</evidence>
<comment type="caution">
    <text evidence="3">The sequence shown here is derived from an EMBL/GenBank/DDBJ whole genome shotgun (WGS) entry which is preliminary data.</text>
</comment>
<evidence type="ECO:0000313" key="3">
    <source>
        <dbReference type="EMBL" id="OWU73598.1"/>
    </source>
</evidence>
<dbReference type="EMBL" id="AQQR01000004">
    <property type="protein sequence ID" value="OWU73598.1"/>
    <property type="molecule type" value="Genomic_DNA"/>
</dbReference>
<dbReference type="SUPFAM" id="SSF56935">
    <property type="entry name" value="Porins"/>
    <property type="match status" value="1"/>
</dbReference>
<accession>A0A225NMB9</accession>
<sequence>MKKTLFTSTALVLLAGAAAAQVSFSGYGRFGLGYQEDRQITDINGDVTDTDVSLVSRFRLNIDGMAVTDGGVEFSARVRLQADDSPAFNEQNSASLNGARYSVQYGGFRVDAGNVAGSFDNMPNYYGFEPGLEAFTGQYTGVDYDFLAYSSTGSGSNAVYASYTAGGFFFGASYDQEAFLDNDRWDIGGSYTFNNFTAALTYGENEIDQSLLVFTLGADFDRFSGTLFVGDEDLDLAAGAPDIDGTVYGLSLSFDVGAATSILASYGTGTGDDDDEGYGVAFVHDLGGGVSLKGGIGAEGPKDDSYMVGDLGVLFNF</sequence>
<evidence type="ECO:0000256" key="1">
    <source>
        <dbReference type="SAM" id="SignalP"/>
    </source>
</evidence>
<feature type="signal peptide" evidence="1">
    <location>
        <begin position="1"/>
        <end position="20"/>
    </location>
</feature>
<dbReference type="InterPro" id="IPR033900">
    <property type="entry name" value="Gram_neg_porin_domain"/>
</dbReference>
<gene>
    <name evidence="3" type="ORF">ATO3_13190</name>
</gene>
<dbReference type="Gene3D" id="2.40.160.10">
    <property type="entry name" value="Porin"/>
    <property type="match status" value="1"/>
</dbReference>
<organism evidence="3 4">
    <name type="scientific">Marinibacterium profundimaris</name>
    <dbReference type="NCBI Taxonomy" id="1679460"/>
    <lineage>
        <taxon>Bacteria</taxon>
        <taxon>Pseudomonadati</taxon>
        <taxon>Pseudomonadota</taxon>
        <taxon>Alphaproteobacteria</taxon>
        <taxon>Rhodobacterales</taxon>
        <taxon>Paracoccaceae</taxon>
        <taxon>Marinibacterium</taxon>
    </lineage>
</organism>
<dbReference type="InterPro" id="IPR023614">
    <property type="entry name" value="Porin_dom_sf"/>
</dbReference>
<dbReference type="AlphaFoldDB" id="A0A225NMB9"/>
<protein>
    <submittedName>
        <fullName evidence="3">Porin</fullName>
    </submittedName>
</protein>
<dbReference type="RefSeq" id="WP_088650323.1">
    <property type="nucleotide sequence ID" value="NZ_AQQR01000004.1"/>
</dbReference>
<dbReference type="Pfam" id="PF13609">
    <property type="entry name" value="Porin_4"/>
    <property type="match status" value="1"/>
</dbReference>
<name>A0A225NMB9_9RHOB</name>
<feature type="chain" id="PRO_5013053322" evidence="1">
    <location>
        <begin position="21"/>
        <end position="317"/>
    </location>
</feature>
<keyword evidence="4" id="KW-1185">Reference proteome</keyword>
<dbReference type="GO" id="GO:0016020">
    <property type="term" value="C:membrane"/>
    <property type="evidence" value="ECO:0007669"/>
    <property type="project" value="InterPro"/>
</dbReference>
<evidence type="ECO:0000313" key="4">
    <source>
        <dbReference type="Proteomes" id="UP000215377"/>
    </source>
</evidence>
<dbReference type="Proteomes" id="UP000215377">
    <property type="component" value="Unassembled WGS sequence"/>
</dbReference>